<keyword evidence="2" id="KW-1185">Reference proteome</keyword>
<dbReference type="EMBL" id="FMYF01000014">
    <property type="protein sequence ID" value="SDC02607.1"/>
    <property type="molecule type" value="Genomic_DNA"/>
</dbReference>
<dbReference type="AlphaFoldDB" id="A0A1G6I7U5"/>
<organism evidence="1 2">
    <name type="scientific">Raineyella antarctica</name>
    <dbReference type="NCBI Taxonomy" id="1577474"/>
    <lineage>
        <taxon>Bacteria</taxon>
        <taxon>Bacillati</taxon>
        <taxon>Actinomycetota</taxon>
        <taxon>Actinomycetes</taxon>
        <taxon>Propionibacteriales</taxon>
        <taxon>Propionibacteriaceae</taxon>
        <taxon>Raineyella</taxon>
    </lineage>
</organism>
<protein>
    <submittedName>
        <fullName evidence="1">Uncharacterized protein</fullName>
    </submittedName>
</protein>
<evidence type="ECO:0000313" key="1">
    <source>
        <dbReference type="EMBL" id="SDC02607.1"/>
    </source>
</evidence>
<dbReference type="RefSeq" id="WP_092613586.1">
    <property type="nucleotide sequence ID" value="NZ_FMYF01000014.1"/>
</dbReference>
<proteinExistence type="predicted"/>
<evidence type="ECO:0000313" key="2">
    <source>
        <dbReference type="Proteomes" id="UP000199086"/>
    </source>
</evidence>
<accession>A0A1G6I7U5</accession>
<gene>
    <name evidence="1" type="ORF">GA0111570_11482</name>
</gene>
<sequence>MPKASEVVGWEHAARLAAATEAVRSFYWSRSADHSRELQGDQQDVWEAIQTWVRLSRWREDFDSDIIPSTHAPWSLAGPEVEIQRIY</sequence>
<dbReference type="Proteomes" id="UP000199086">
    <property type="component" value="Unassembled WGS sequence"/>
</dbReference>
<name>A0A1G6I7U5_9ACTN</name>
<dbReference type="OrthoDB" id="10010389at2"/>
<reference evidence="1 2" key="1">
    <citation type="submission" date="2016-06" db="EMBL/GenBank/DDBJ databases">
        <authorList>
            <person name="Olsen C.W."/>
            <person name="Carey S."/>
            <person name="Hinshaw L."/>
            <person name="Karasin A.I."/>
        </authorList>
    </citation>
    <scope>NUCLEOTIDE SEQUENCE [LARGE SCALE GENOMIC DNA]</scope>
    <source>
        <strain evidence="1 2">LZ-22</strain>
    </source>
</reference>